<keyword evidence="3" id="KW-1185">Reference proteome</keyword>
<keyword evidence="1" id="KW-0812">Transmembrane</keyword>
<keyword evidence="1" id="KW-1133">Transmembrane helix</keyword>
<evidence type="ECO:0000256" key="1">
    <source>
        <dbReference type="SAM" id="Phobius"/>
    </source>
</evidence>
<keyword evidence="1" id="KW-0472">Membrane</keyword>
<organism evidence="2 3">
    <name type="scientific">Shewanella salipaludis</name>
    <dbReference type="NCBI Taxonomy" id="2723052"/>
    <lineage>
        <taxon>Bacteria</taxon>
        <taxon>Pseudomonadati</taxon>
        <taxon>Pseudomonadota</taxon>
        <taxon>Gammaproteobacteria</taxon>
        <taxon>Alteromonadales</taxon>
        <taxon>Shewanellaceae</taxon>
        <taxon>Shewanella</taxon>
    </lineage>
</organism>
<comment type="caution">
    <text evidence="2">The sequence shown here is derived from an EMBL/GenBank/DDBJ whole genome shotgun (WGS) entry which is preliminary data.</text>
</comment>
<sequence>MKPFTIIAIVVFACVTVLQFIRFVLGWPILINGIAVPLWASAIVFVFSALLAVMLWRENRR</sequence>
<proteinExistence type="predicted"/>
<protein>
    <submittedName>
        <fullName evidence="2">Uncharacterized protein</fullName>
    </submittedName>
</protein>
<evidence type="ECO:0000313" key="2">
    <source>
        <dbReference type="EMBL" id="NMH64991.1"/>
    </source>
</evidence>
<dbReference type="RefSeq" id="WP_169563687.1">
    <property type="nucleotide sequence ID" value="NZ_JAAXYH010000004.1"/>
</dbReference>
<reference evidence="2" key="1">
    <citation type="submission" date="2020-04" db="EMBL/GenBank/DDBJ databases">
        <title>Description of Shewanella salipaludis sp. nov., isolated from a salt marsh.</title>
        <authorList>
            <person name="Park S."/>
            <person name="Yoon J.-H."/>
        </authorList>
    </citation>
    <scope>NUCLEOTIDE SEQUENCE</scope>
    <source>
        <strain evidence="2">SHSM-M6</strain>
    </source>
</reference>
<dbReference type="EMBL" id="JAAXYH010000004">
    <property type="protein sequence ID" value="NMH64991.1"/>
    <property type="molecule type" value="Genomic_DNA"/>
</dbReference>
<accession>A0A972FSN2</accession>
<name>A0A972FSN2_9GAMM</name>
<gene>
    <name evidence="2" type="ORF">HC757_07370</name>
</gene>
<feature type="transmembrane region" description="Helical" evidence="1">
    <location>
        <begin position="36"/>
        <end position="56"/>
    </location>
</feature>
<dbReference type="Proteomes" id="UP000737113">
    <property type="component" value="Unassembled WGS sequence"/>
</dbReference>
<evidence type="ECO:0000313" key="3">
    <source>
        <dbReference type="Proteomes" id="UP000737113"/>
    </source>
</evidence>
<dbReference type="AlphaFoldDB" id="A0A972FSN2"/>